<sequence>MKHLPAELWKWDAVDLAPAIRHRAVSSREVVTACLRRMSEVNPAINAVVVDMSEQALAEADAADAAVARGDVLGALHGVPVTIKINVDQIGQATSNGVVAFKDVIAAEDSPVVSNLRKAGAVFLGRTNTPAFSSRWFTDNDLHGRTLNPWSAAHTPGGSSGGASAAVAAGIAPIAHGNDLAGSIRYPAYCAGVAGIRPSFGRVAAYLPTAFGKPERTMSTQMMSVQGPLARRVADLRLALGVMAQADARDPWWVPAPLQGEALAHPLRVAMAVDPSGCGVHPDVAQAMRDAARYLQEAGYIVEEVELPAFNAIADAWQLLARAEAPLSLLPNVQAHGDSGIKKAVHWHLGDHPVPTAQEYMNTLAQRTGWIRQWSMFMQRYPLVLCPTSLQPPFPQGMDTESKASLESILAAQAPSFVVPMLGLPSTAVPTGIGASGLPTGVQIIGQRFREDMTLDAAQVIEARAPMQTPINPR</sequence>
<evidence type="ECO:0000313" key="3">
    <source>
        <dbReference type="Proteomes" id="UP001174908"/>
    </source>
</evidence>
<dbReference type="RefSeq" id="WP_286661563.1">
    <property type="nucleotide sequence ID" value="NZ_JASZYV010000003.1"/>
</dbReference>
<accession>A0ABT7NEY3</accession>
<dbReference type="InterPro" id="IPR036928">
    <property type="entry name" value="AS_sf"/>
</dbReference>
<dbReference type="PANTHER" id="PTHR43372">
    <property type="entry name" value="FATTY-ACID AMIDE HYDROLASE"/>
    <property type="match status" value="1"/>
</dbReference>
<evidence type="ECO:0000259" key="1">
    <source>
        <dbReference type="Pfam" id="PF01425"/>
    </source>
</evidence>
<feature type="domain" description="Amidase" evidence="1">
    <location>
        <begin position="29"/>
        <end position="455"/>
    </location>
</feature>
<dbReference type="InterPro" id="IPR052739">
    <property type="entry name" value="FAAH2"/>
</dbReference>
<protein>
    <submittedName>
        <fullName evidence="2">Amidase family protein</fullName>
    </submittedName>
</protein>
<gene>
    <name evidence="2" type="ORF">QTH91_18545</name>
</gene>
<dbReference type="PANTHER" id="PTHR43372:SF4">
    <property type="entry name" value="FATTY-ACID AMIDE HYDROLASE 2"/>
    <property type="match status" value="1"/>
</dbReference>
<organism evidence="2 3">
    <name type="scientific">Variovorax dokdonensis</name>
    <dbReference type="NCBI Taxonomy" id="344883"/>
    <lineage>
        <taxon>Bacteria</taxon>
        <taxon>Pseudomonadati</taxon>
        <taxon>Pseudomonadota</taxon>
        <taxon>Betaproteobacteria</taxon>
        <taxon>Burkholderiales</taxon>
        <taxon>Comamonadaceae</taxon>
        <taxon>Variovorax</taxon>
    </lineage>
</organism>
<dbReference type="Gene3D" id="3.90.1300.10">
    <property type="entry name" value="Amidase signature (AS) domain"/>
    <property type="match status" value="1"/>
</dbReference>
<keyword evidence="3" id="KW-1185">Reference proteome</keyword>
<name>A0ABT7NEY3_9BURK</name>
<dbReference type="NCBIfam" id="NF005687">
    <property type="entry name" value="PRK07487.1"/>
    <property type="match status" value="1"/>
</dbReference>
<dbReference type="SUPFAM" id="SSF75304">
    <property type="entry name" value="Amidase signature (AS) enzymes"/>
    <property type="match status" value="1"/>
</dbReference>
<dbReference type="Proteomes" id="UP001174908">
    <property type="component" value="Unassembled WGS sequence"/>
</dbReference>
<dbReference type="PROSITE" id="PS00571">
    <property type="entry name" value="AMIDASES"/>
    <property type="match status" value="1"/>
</dbReference>
<reference evidence="2" key="1">
    <citation type="submission" date="2023-06" db="EMBL/GenBank/DDBJ databases">
        <authorList>
            <person name="Jiang Y."/>
            <person name="Liu Q."/>
        </authorList>
    </citation>
    <scope>NUCLEOTIDE SEQUENCE</scope>
    <source>
        <strain evidence="2">CGMCC 1.12089</strain>
    </source>
</reference>
<proteinExistence type="predicted"/>
<dbReference type="InterPro" id="IPR023631">
    <property type="entry name" value="Amidase_dom"/>
</dbReference>
<dbReference type="EMBL" id="JASZYV010000003">
    <property type="protein sequence ID" value="MDM0046497.1"/>
    <property type="molecule type" value="Genomic_DNA"/>
</dbReference>
<evidence type="ECO:0000313" key="2">
    <source>
        <dbReference type="EMBL" id="MDM0046497.1"/>
    </source>
</evidence>
<dbReference type="InterPro" id="IPR020556">
    <property type="entry name" value="Amidase_CS"/>
</dbReference>
<dbReference type="Pfam" id="PF01425">
    <property type="entry name" value="Amidase"/>
    <property type="match status" value="1"/>
</dbReference>
<comment type="caution">
    <text evidence="2">The sequence shown here is derived from an EMBL/GenBank/DDBJ whole genome shotgun (WGS) entry which is preliminary data.</text>
</comment>